<evidence type="ECO:0000313" key="6">
    <source>
        <dbReference type="Proteomes" id="UP000028194"/>
    </source>
</evidence>
<dbReference type="InterPro" id="IPR036390">
    <property type="entry name" value="WH_DNA-bd_sf"/>
</dbReference>
<dbReference type="AlphaFoldDB" id="A0A075MSY2"/>
<dbReference type="InterPro" id="IPR036388">
    <property type="entry name" value="WH-like_DNA-bd_sf"/>
</dbReference>
<name>A0A075MSY2_9ARCH</name>
<dbReference type="GO" id="GO:0003700">
    <property type="term" value="F:DNA-binding transcription factor activity"/>
    <property type="evidence" value="ECO:0007669"/>
    <property type="project" value="InterPro"/>
</dbReference>
<dbReference type="PANTHER" id="PTHR43132:SF2">
    <property type="entry name" value="ARSENICAL RESISTANCE OPERON REPRESSOR ARSR-RELATED"/>
    <property type="match status" value="1"/>
</dbReference>
<dbReference type="HOGENOM" id="CLU_107017_0_0_2"/>
<organism evidence="5 6">
    <name type="scientific">Candidatus Nitrososphaera evergladensis SR1</name>
    <dbReference type="NCBI Taxonomy" id="1459636"/>
    <lineage>
        <taxon>Archaea</taxon>
        <taxon>Nitrososphaerota</taxon>
        <taxon>Nitrososphaeria</taxon>
        <taxon>Nitrososphaerales</taxon>
        <taxon>Nitrososphaeraceae</taxon>
        <taxon>Nitrososphaera</taxon>
    </lineage>
</organism>
<dbReference type="KEGG" id="nev:NTE_01842"/>
<dbReference type="Proteomes" id="UP000028194">
    <property type="component" value="Chromosome"/>
</dbReference>
<evidence type="ECO:0000313" key="5">
    <source>
        <dbReference type="EMBL" id="AIF83902.1"/>
    </source>
</evidence>
<keyword evidence="6" id="KW-1185">Reference proteome</keyword>
<sequence length="185" mass="20344">MTASCTHMADALFQKDVKVRRVTTLNHVAAQGLSDPARMRILELVSHKPMNAEEIAKALGSAGVKKATTTVRHHLDTLKEAGLVEAAKMVEVRGAVMKYYSATLRVFDCQAPADLDSKALRLIDDTSGKLAKVLKSVHEDKRFLALDKDGKCREFLALEIINAALARAMERPEYKELTAAGQQKK</sequence>
<dbReference type="EMBL" id="CP007174">
    <property type="protein sequence ID" value="AIF83902.1"/>
    <property type="molecule type" value="Genomic_DNA"/>
</dbReference>
<dbReference type="CDD" id="cd00090">
    <property type="entry name" value="HTH_ARSR"/>
    <property type="match status" value="1"/>
</dbReference>
<dbReference type="InterPro" id="IPR051011">
    <property type="entry name" value="Metal_resp_trans_reg"/>
</dbReference>
<dbReference type="InterPro" id="IPR011991">
    <property type="entry name" value="ArsR-like_HTH"/>
</dbReference>
<dbReference type="SUPFAM" id="SSF46785">
    <property type="entry name" value="Winged helix' DNA-binding domain"/>
    <property type="match status" value="1"/>
</dbReference>
<keyword evidence="2" id="KW-0238">DNA-binding</keyword>
<accession>A0A075MSY2</accession>
<dbReference type="Gene3D" id="1.10.10.10">
    <property type="entry name" value="Winged helix-like DNA-binding domain superfamily/Winged helix DNA-binding domain"/>
    <property type="match status" value="1"/>
</dbReference>
<evidence type="ECO:0000259" key="4">
    <source>
        <dbReference type="SMART" id="SM00418"/>
    </source>
</evidence>
<dbReference type="SMART" id="SM00418">
    <property type="entry name" value="HTH_ARSR"/>
    <property type="match status" value="1"/>
</dbReference>
<keyword evidence="1" id="KW-0805">Transcription regulation</keyword>
<feature type="domain" description="HTH arsR-type" evidence="4">
    <location>
        <begin position="28"/>
        <end position="115"/>
    </location>
</feature>
<protein>
    <submittedName>
        <fullName evidence="5">Putative transcriptional regulator</fullName>
    </submittedName>
</protein>
<keyword evidence="3" id="KW-0804">Transcription</keyword>
<proteinExistence type="predicted"/>
<dbReference type="Pfam" id="PF12840">
    <property type="entry name" value="HTH_20"/>
    <property type="match status" value="1"/>
</dbReference>
<evidence type="ECO:0000256" key="2">
    <source>
        <dbReference type="ARBA" id="ARBA00023125"/>
    </source>
</evidence>
<dbReference type="GO" id="GO:0003677">
    <property type="term" value="F:DNA binding"/>
    <property type="evidence" value="ECO:0007669"/>
    <property type="project" value="UniProtKB-KW"/>
</dbReference>
<dbReference type="InterPro" id="IPR001845">
    <property type="entry name" value="HTH_ArsR_DNA-bd_dom"/>
</dbReference>
<gene>
    <name evidence="5" type="ORF">NTE_01842</name>
</gene>
<dbReference type="eggNOG" id="arCOG01687">
    <property type="taxonomic scope" value="Archaea"/>
</dbReference>
<reference evidence="5 6" key="1">
    <citation type="journal article" date="2014" name="PLoS ONE">
        <title>Genome Sequence of Candidatus Nitrososphaera evergladensis from Group I.1b Enriched from Everglades Soil Reveals Novel Genomic Features of the Ammonia-Oxidizing Archaea.</title>
        <authorList>
            <person name="Zhalnina K.V."/>
            <person name="Dias R."/>
            <person name="Leonard M.T."/>
            <person name="Dorr de Quadros P."/>
            <person name="Camargo F.A."/>
            <person name="Drew J.C."/>
            <person name="Farmerie W.G."/>
            <person name="Daroub S.H."/>
            <person name="Triplett E.W."/>
        </authorList>
    </citation>
    <scope>NUCLEOTIDE SEQUENCE [LARGE SCALE GENOMIC DNA]</scope>
    <source>
        <strain evidence="5 6">SR1</strain>
    </source>
</reference>
<evidence type="ECO:0000256" key="3">
    <source>
        <dbReference type="ARBA" id="ARBA00023163"/>
    </source>
</evidence>
<evidence type="ECO:0000256" key="1">
    <source>
        <dbReference type="ARBA" id="ARBA00023015"/>
    </source>
</evidence>
<dbReference type="PANTHER" id="PTHR43132">
    <property type="entry name" value="ARSENICAL RESISTANCE OPERON REPRESSOR ARSR-RELATED"/>
    <property type="match status" value="1"/>
</dbReference>